<evidence type="ECO:0000256" key="11">
    <source>
        <dbReference type="ARBA" id="ARBA00035585"/>
    </source>
</evidence>
<keyword evidence="6 12" id="KW-0915">Sodium</keyword>
<protein>
    <recommendedName>
        <fullName evidence="12">Fluoride-specific ion channel FluC</fullName>
    </recommendedName>
</protein>
<dbReference type="PANTHER" id="PTHR28259:SF1">
    <property type="entry name" value="FLUORIDE EXPORT PROTEIN 1-RELATED"/>
    <property type="match status" value="1"/>
</dbReference>
<accession>A0ABT1G5E6</accession>
<dbReference type="InterPro" id="IPR003691">
    <property type="entry name" value="FluC"/>
</dbReference>
<dbReference type="Pfam" id="PF02537">
    <property type="entry name" value="CRCB"/>
    <property type="match status" value="1"/>
</dbReference>
<keyword evidence="12" id="KW-0813">Transport</keyword>
<keyword evidence="3" id="KW-0997">Cell inner membrane</keyword>
<comment type="subcellular location">
    <subcellularLocation>
        <location evidence="1 12">Cell membrane</location>
        <topology evidence="1 12">Multi-pass membrane protein</topology>
    </subcellularLocation>
</comment>
<evidence type="ECO:0000256" key="7">
    <source>
        <dbReference type="ARBA" id="ARBA00023065"/>
    </source>
</evidence>
<evidence type="ECO:0000256" key="8">
    <source>
        <dbReference type="ARBA" id="ARBA00023136"/>
    </source>
</evidence>
<comment type="activity regulation">
    <text evidence="12">Na(+) is not transported, but it plays an essential structural role and its presence is essential for fluoride channel function.</text>
</comment>
<dbReference type="RefSeq" id="WP_253444966.1">
    <property type="nucleotide sequence ID" value="NZ_JALJYF010000001.1"/>
</dbReference>
<evidence type="ECO:0000256" key="9">
    <source>
        <dbReference type="ARBA" id="ARBA00023303"/>
    </source>
</evidence>
<feature type="transmembrane region" description="Helical" evidence="12">
    <location>
        <begin position="103"/>
        <end position="127"/>
    </location>
</feature>
<gene>
    <name evidence="12" type="primary">fluC</name>
    <name evidence="12" type="synonym">crcB</name>
    <name evidence="13" type="ORF">J2T60_000492</name>
</gene>
<proteinExistence type="inferred from homology"/>
<comment type="similarity">
    <text evidence="10 12">Belongs to the fluoride channel Fluc/FEX (TC 1.A.43) family.</text>
</comment>
<keyword evidence="5 12" id="KW-1133">Transmembrane helix</keyword>
<keyword evidence="4 12" id="KW-0812">Transmembrane</keyword>
<evidence type="ECO:0000256" key="4">
    <source>
        <dbReference type="ARBA" id="ARBA00022692"/>
    </source>
</evidence>
<dbReference type="HAMAP" id="MF_00454">
    <property type="entry name" value="FluC"/>
    <property type="match status" value="1"/>
</dbReference>
<reference evidence="13 14" key="1">
    <citation type="submission" date="2022-03" db="EMBL/GenBank/DDBJ databases">
        <title>Genomic Encyclopedia of Type Strains, Phase III (KMG-III): the genomes of soil and plant-associated and newly described type strains.</title>
        <authorList>
            <person name="Whitman W."/>
        </authorList>
    </citation>
    <scope>NUCLEOTIDE SEQUENCE [LARGE SCALE GENOMIC DNA]</scope>
    <source>
        <strain evidence="13 14">BSker1</strain>
    </source>
</reference>
<evidence type="ECO:0000313" key="14">
    <source>
        <dbReference type="Proteomes" id="UP001523550"/>
    </source>
</evidence>
<evidence type="ECO:0000256" key="1">
    <source>
        <dbReference type="ARBA" id="ARBA00004651"/>
    </source>
</evidence>
<dbReference type="PANTHER" id="PTHR28259">
    <property type="entry name" value="FLUORIDE EXPORT PROTEIN 1-RELATED"/>
    <property type="match status" value="1"/>
</dbReference>
<organism evidence="13 14">
    <name type="scientific">Natronospira proteinivora</name>
    <dbReference type="NCBI Taxonomy" id="1807133"/>
    <lineage>
        <taxon>Bacteria</taxon>
        <taxon>Pseudomonadati</taxon>
        <taxon>Pseudomonadota</taxon>
        <taxon>Gammaproteobacteria</taxon>
        <taxon>Natronospirales</taxon>
        <taxon>Natronospiraceae</taxon>
        <taxon>Natronospira</taxon>
    </lineage>
</organism>
<keyword evidence="12" id="KW-0479">Metal-binding</keyword>
<dbReference type="Proteomes" id="UP001523550">
    <property type="component" value="Unassembled WGS sequence"/>
</dbReference>
<evidence type="ECO:0000256" key="5">
    <source>
        <dbReference type="ARBA" id="ARBA00022989"/>
    </source>
</evidence>
<comment type="catalytic activity">
    <reaction evidence="11">
        <text>fluoride(in) = fluoride(out)</text>
        <dbReference type="Rhea" id="RHEA:76159"/>
        <dbReference type="ChEBI" id="CHEBI:17051"/>
    </reaction>
    <physiologicalReaction direction="left-to-right" evidence="11">
        <dbReference type="Rhea" id="RHEA:76160"/>
    </physiologicalReaction>
</comment>
<evidence type="ECO:0000256" key="3">
    <source>
        <dbReference type="ARBA" id="ARBA00022519"/>
    </source>
</evidence>
<feature type="transmembrane region" description="Helical" evidence="12">
    <location>
        <begin position="38"/>
        <end position="57"/>
    </location>
</feature>
<evidence type="ECO:0000256" key="12">
    <source>
        <dbReference type="HAMAP-Rule" id="MF_00454"/>
    </source>
</evidence>
<comment type="function">
    <text evidence="12">Fluoride-specific ion channel. Important for reducing fluoride concentration in the cell, thus reducing its toxicity.</text>
</comment>
<keyword evidence="8 12" id="KW-0472">Membrane</keyword>
<evidence type="ECO:0000256" key="10">
    <source>
        <dbReference type="ARBA" id="ARBA00035120"/>
    </source>
</evidence>
<feature type="binding site" evidence="12">
    <location>
        <position position="81"/>
    </location>
    <ligand>
        <name>Na(+)</name>
        <dbReference type="ChEBI" id="CHEBI:29101"/>
        <note>structural</note>
    </ligand>
</feature>
<keyword evidence="2 12" id="KW-1003">Cell membrane</keyword>
<keyword evidence="14" id="KW-1185">Reference proteome</keyword>
<evidence type="ECO:0000313" key="13">
    <source>
        <dbReference type="EMBL" id="MCP1726527.1"/>
    </source>
</evidence>
<keyword evidence="9 12" id="KW-0407">Ion channel</keyword>
<evidence type="ECO:0000256" key="6">
    <source>
        <dbReference type="ARBA" id="ARBA00023053"/>
    </source>
</evidence>
<feature type="binding site" evidence="12">
    <location>
        <position position="84"/>
    </location>
    <ligand>
        <name>Na(+)</name>
        <dbReference type="ChEBI" id="CHEBI:29101"/>
        <note>structural</note>
    </ligand>
</feature>
<name>A0ABT1G5E6_9GAMM</name>
<comment type="caution">
    <text evidence="13">The sequence shown here is derived from an EMBL/GenBank/DDBJ whole genome shotgun (WGS) entry which is preliminary data.</text>
</comment>
<feature type="transmembrane region" description="Helical" evidence="12">
    <location>
        <begin position="69"/>
        <end position="91"/>
    </location>
</feature>
<sequence>MGFWLSIALGGALGAISRYWLGHWFNHFLGRRLPWGTLSVNVLGAGLLGFFAAWLLGHPGETLLIHSESPLWAGLGVGFCGSLTTISSWSLESLRLALDRRAGALFTYIALTLILCLMAVTVGFMLGGQLVPD</sequence>
<keyword evidence="7 12" id="KW-0406">Ion transport</keyword>
<evidence type="ECO:0000256" key="2">
    <source>
        <dbReference type="ARBA" id="ARBA00022475"/>
    </source>
</evidence>
<dbReference type="EMBL" id="JALJYF010000001">
    <property type="protein sequence ID" value="MCP1726527.1"/>
    <property type="molecule type" value="Genomic_DNA"/>
</dbReference>